<evidence type="ECO:0000256" key="1">
    <source>
        <dbReference type="SAM" id="MobiDB-lite"/>
    </source>
</evidence>
<gene>
    <name evidence="3" type="ORF">LCGC14_0197000</name>
</gene>
<name>A0A0F9X3W1_9ZZZZ</name>
<keyword evidence="2" id="KW-1133">Transmembrane helix</keyword>
<feature type="transmembrane region" description="Helical" evidence="2">
    <location>
        <begin position="56"/>
        <end position="78"/>
    </location>
</feature>
<protein>
    <submittedName>
        <fullName evidence="3">Uncharacterized protein</fullName>
    </submittedName>
</protein>
<evidence type="ECO:0000256" key="2">
    <source>
        <dbReference type="SAM" id="Phobius"/>
    </source>
</evidence>
<organism evidence="3">
    <name type="scientific">marine sediment metagenome</name>
    <dbReference type="NCBI Taxonomy" id="412755"/>
    <lineage>
        <taxon>unclassified sequences</taxon>
        <taxon>metagenomes</taxon>
        <taxon>ecological metagenomes</taxon>
    </lineage>
</organism>
<keyword evidence="2" id="KW-0812">Transmembrane</keyword>
<comment type="caution">
    <text evidence="3">The sequence shown here is derived from an EMBL/GenBank/DDBJ whole genome shotgun (WGS) entry which is preliminary data.</text>
</comment>
<feature type="region of interest" description="Disordered" evidence="1">
    <location>
        <begin position="1"/>
        <end position="26"/>
    </location>
</feature>
<dbReference type="EMBL" id="LAZR01000085">
    <property type="protein sequence ID" value="KKN93511.1"/>
    <property type="molecule type" value="Genomic_DNA"/>
</dbReference>
<sequence>MEELGPAPGQARFGAGKNHKETEMQQLSKQEKRLFKRQRKQEELHRNQRVKKLKKIFWIGLGILIIGGGILGLGWFLVNRPPVPESIIISRQGIHWHAELSISILGQKQEISTNIGIGFGGHRPIHTHEADGVIHMEFPGSVKEDDIRLAHFFEIWDKKFSKDCIFDKCNGPEGQVTIFVNDKENFEFENYIMRDGDKIEIVFEL</sequence>
<reference evidence="3" key="1">
    <citation type="journal article" date="2015" name="Nature">
        <title>Complex archaea that bridge the gap between prokaryotes and eukaryotes.</title>
        <authorList>
            <person name="Spang A."/>
            <person name="Saw J.H."/>
            <person name="Jorgensen S.L."/>
            <person name="Zaremba-Niedzwiedzka K."/>
            <person name="Martijn J."/>
            <person name="Lind A.E."/>
            <person name="van Eijk R."/>
            <person name="Schleper C."/>
            <person name="Guy L."/>
            <person name="Ettema T.J."/>
        </authorList>
    </citation>
    <scope>NUCLEOTIDE SEQUENCE</scope>
</reference>
<keyword evidence="2" id="KW-0472">Membrane</keyword>
<accession>A0A0F9X3W1</accession>
<proteinExistence type="predicted"/>
<dbReference type="AlphaFoldDB" id="A0A0F9X3W1"/>
<evidence type="ECO:0000313" key="3">
    <source>
        <dbReference type="EMBL" id="KKN93511.1"/>
    </source>
</evidence>